<evidence type="ECO:0000259" key="3">
    <source>
        <dbReference type="Pfam" id="PF13116"/>
    </source>
</evidence>
<keyword evidence="2" id="KW-1133">Transmembrane helix</keyword>
<feature type="transmembrane region" description="Helical" evidence="2">
    <location>
        <begin position="12"/>
        <end position="31"/>
    </location>
</feature>
<feature type="region of interest" description="Disordered" evidence="1">
    <location>
        <begin position="1053"/>
        <end position="1076"/>
    </location>
</feature>
<dbReference type="AlphaFoldDB" id="A0A178MP85"/>
<dbReference type="OrthoDB" id="7161641at2"/>
<feature type="domain" description="YhdP central" evidence="3">
    <location>
        <begin position="280"/>
        <end position="584"/>
    </location>
</feature>
<keyword evidence="2" id="KW-0812">Transmembrane</keyword>
<protein>
    <recommendedName>
        <fullName evidence="3">YhdP central domain-containing protein</fullName>
    </recommendedName>
</protein>
<dbReference type="STRING" id="1437059.A6A05_13020"/>
<evidence type="ECO:0000313" key="4">
    <source>
        <dbReference type="EMBL" id="OAN49837.1"/>
    </source>
</evidence>
<sequence length="1076" mass="113627">MVHGAVRSLFQLLGALVVGLLVALPVLLWRLSEGPISLAFLTPYIEEALTARDGGFSVRLDDTVLALSGKGNRLEIRAIGVQAFAGESPQPVAVIPEMALSLNGRALFRGVIAPNSISLYRPRLMLVRGTDGNIQWGIGVEHGIEAPVADTGAADPVRRLLETLVGEPDPSQPGRHLQRAAIIDADLMVDDRLLGVQWHAPDADLTMKRVPQGLTVSTSMALDLAGEQGSLEGEATYAKADNSIKGELFISGIRPAALARIGGPLTQLKLLDLPLAGTVRVKGRLDGSLPDLEIEMAGGAGTLDLPAPVDMHRTVDSVSLKLAARAGLSQVALQELAIDFGGPVLSLTAKAEGLGGASQVTLDATLTNVPFDELPRLWPAIVAPNAREWVLANMSKGIAREAKASISGRSALGTFEDLVIDHVGGEIKGDGVTVDYLRPMPAVKNAAAIATFDTKDFRINVKAGDVYGLKAKEGLIILGGLDQPDQFADIDLTISGPAADALKVIDSKPLRYAQALGIDPQTVGGDAQARVRLKFPLLKNLRLDDVSVNVTAQVKKISLPQVVMGLDLTDGELDLTVDAKGLDAKGPIVLGSIPGDLKWRENFSKNAPFRSRYDVKAPAIDEAQRRLLGLDTVPFVAPFLTGPVATQVTAILYGGGRGDIEVRADLSTAAMQLPGLGWRKEVRTTGGAELSIRLENNKLAAIPRFVVNAGDLSTKGSVGFGSDGKIRRVEFARLAYGGRTDIEGAIGFRPNGAGLDITARGEQFNAEPIVGKEDERAGDAEARARDGARKRKADLPPMSVTGQIKTMWLSKSGKLTNASVALARDGDDWHTVTARGGLPGDKHFLAEIRPGGPKRRTVKVSSDDAGETLRAFDSYEHLMGGSLEVEGAYDDSKEDQPLSGLVRITDYNIVKAPALARLLTVAALTGIVDVLKGEGVGFSTLDAPFTLTDGLLTVKDARAYGAALGITGSGEIDVDASRIALEGTVVPAYALNSALGKIPVLGWLITGGEKGGGLVAFNYRMKGPTADPDVWVNPLSALTPGFLRNLFNIFDDGSETEARKRPTPTKKPPPETAPAQ</sequence>
<keyword evidence="5" id="KW-1185">Reference proteome</keyword>
<feature type="compositionally biased region" description="Pro residues" evidence="1">
    <location>
        <begin position="1065"/>
        <end position="1076"/>
    </location>
</feature>
<organism evidence="4 5">
    <name type="scientific">Magnetospirillum moscoviense</name>
    <dbReference type="NCBI Taxonomy" id="1437059"/>
    <lineage>
        <taxon>Bacteria</taxon>
        <taxon>Pseudomonadati</taxon>
        <taxon>Pseudomonadota</taxon>
        <taxon>Alphaproteobacteria</taxon>
        <taxon>Rhodospirillales</taxon>
        <taxon>Rhodospirillaceae</taxon>
        <taxon>Magnetospirillum</taxon>
    </lineage>
</organism>
<dbReference type="EMBL" id="LWQU01000143">
    <property type="protein sequence ID" value="OAN49837.1"/>
    <property type="molecule type" value="Genomic_DNA"/>
</dbReference>
<dbReference type="Pfam" id="PF13116">
    <property type="entry name" value="YhdP"/>
    <property type="match status" value="1"/>
</dbReference>
<dbReference type="Proteomes" id="UP000078543">
    <property type="component" value="Unassembled WGS sequence"/>
</dbReference>
<keyword evidence="2" id="KW-0472">Membrane</keyword>
<feature type="compositionally biased region" description="Basic and acidic residues" evidence="1">
    <location>
        <begin position="772"/>
        <end position="787"/>
    </location>
</feature>
<name>A0A178MP85_9PROT</name>
<gene>
    <name evidence="4" type="ORF">A6A05_13020</name>
</gene>
<comment type="caution">
    <text evidence="4">The sequence shown here is derived from an EMBL/GenBank/DDBJ whole genome shotgun (WGS) entry which is preliminary data.</text>
</comment>
<evidence type="ECO:0000256" key="2">
    <source>
        <dbReference type="SAM" id="Phobius"/>
    </source>
</evidence>
<feature type="region of interest" description="Disordered" evidence="1">
    <location>
        <begin position="772"/>
        <end position="794"/>
    </location>
</feature>
<reference evidence="4 5" key="1">
    <citation type="submission" date="2016-04" db="EMBL/GenBank/DDBJ databases">
        <title>Draft genome sequence of freshwater magnetotactic bacteria Magnetospirillum marisnigri SP-1 and Magnetospirillum moscoviense BB-1.</title>
        <authorList>
            <person name="Koziaeva V."/>
            <person name="Dziuba M.V."/>
            <person name="Ivanov T.M."/>
            <person name="Kuznetsov B."/>
            <person name="Grouzdev D.S."/>
        </authorList>
    </citation>
    <scope>NUCLEOTIDE SEQUENCE [LARGE SCALE GENOMIC DNA]</scope>
    <source>
        <strain evidence="4 5">BB-1</strain>
    </source>
</reference>
<proteinExistence type="predicted"/>
<accession>A0A178MP85</accession>
<dbReference type="InterPro" id="IPR025263">
    <property type="entry name" value="YhdP_central"/>
</dbReference>
<evidence type="ECO:0000256" key="1">
    <source>
        <dbReference type="SAM" id="MobiDB-lite"/>
    </source>
</evidence>
<evidence type="ECO:0000313" key="5">
    <source>
        <dbReference type="Proteomes" id="UP000078543"/>
    </source>
</evidence>